<keyword evidence="2" id="KW-1185">Reference proteome</keyword>
<evidence type="ECO:0000313" key="1">
    <source>
        <dbReference type="EMBL" id="EGO00015.1"/>
    </source>
</evidence>
<dbReference type="Gene3D" id="3.40.630.30">
    <property type="match status" value="1"/>
</dbReference>
<dbReference type="InterPro" id="IPR016181">
    <property type="entry name" value="Acyl_CoA_acyltransferase"/>
</dbReference>
<protein>
    <recommendedName>
        <fullName evidence="3">N-acetyltransferase domain-containing protein</fullName>
    </recommendedName>
</protein>
<dbReference type="EMBL" id="GL945479">
    <property type="protein sequence ID" value="EGO00015.1"/>
    <property type="molecule type" value="Genomic_DNA"/>
</dbReference>
<evidence type="ECO:0008006" key="3">
    <source>
        <dbReference type="Google" id="ProtNLM"/>
    </source>
</evidence>
<name>F8PUI0_SERL3</name>
<organism evidence="2">
    <name type="scientific">Serpula lacrymans var. lacrymans (strain S7.3)</name>
    <name type="common">Dry rot fungus</name>
    <dbReference type="NCBI Taxonomy" id="936435"/>
    <lineage>
        <taxon>Eukaryota</taxon>
        <taxon>Fungi</taxon>
        <taxon>Dikarya</taxon>
        <taxon>Basidiomycota</taxon>
        <taxon>Agaricomycotina</taxon>
        <taxon>Agaricomycetes</taxon>
        <taxon>Agaricomycetidae</taxon>
        <taxon>Boletales</taxon>
        <taxon>Coniophorineae</taxon>
        <taxon>Serpulaceae</taxon>
        <taxon>Serpula</taxon>
    </lineage>
</organism>
<dbReference type="AlphaFoldDB" id="F8PUI0"/>
<sequence length="196" mass="21605">MSATSPYTIRHLAKGGPVGLLFYASIFVNTQFFTEDVEPVISVLNEAFSQDKFSNLISYHDNEVLGQIQRSQVVAASIAGDIYAAEDINKTVVGAAVWFEPGRTLFDSDDQRASALLPMMTKFSPQLQKWWKEEASPSHHLLFPAYKQLASLSGESAMLDSWHLQSIGVIPEHQGKSIAKALIQEVQAKVSHQSSP</sequence>
<dbReference type="SUPFAM" id="SSF55729">
    <property type="entry name" value="Acyl-CoA N-acyltransferases (Nat)"/>
    <property type="match status" value="1"/>
</dbReference>
<gene>
    <name evidence="1" type="ORF">SERLA73DRAFT_72773</name>
</gene>
<dbReference type="HOGENOM" id="CLU_1661857_0_0_1"/>
<evidence type="ECO:0000313" key="2">
    <source>
        <dbReference type="Proteomes" id="UP000008063"/>
    </source>
</evidence>
<reference evidence="2" key="1">
    <citation type="journal article" date="2011" name="Science">
        <title>The plant cell wall-decomposing machinery underlies the functional diversity of forest fungi.</title>
        <authorList>
            <person name="Eastwood D.C."/>
            <person name="Floudas D."/>
            <person name="Binder M."/>
            <person name="Majcherczyk A."/>
            <person name="Schneider P."/>
            <person name="Aerts A."/>
            <person name="Asiegbu F.O."/>
            <person name="Baker S.E."/>
            <person name="Barry K."/>
            <person name="Bendiksby M."/>
            <person name="Blumentritt M."/>
            <person name="Coutinho P.M."/>
            <person name="Cullen D."/>
            <person name="de Vries R.P."/>
            <person name="Gathman A."/>
            <person name="Goodell B."/>
            <person name="Henrissat B."/>
            <person name="Ihrmark K."/>
            <person name="Kauserud H."/>
            <person name="Kohler A."/>
            <person name="LaButti K."/>
            <person name="Lapidus A."/>
            <person name="Lavin J.L."/>
            <person name="Lee Y.-H."/>
            <person name="Lindquist E."/>
            <person name="Lilly W."/>
            <person name="Lucas S."/>
            <person name="Morin E."/>
            <person name="Murat C."/>
            <person name="Oguiza J.A."/>
            <person name="Park J."/>
            <person name="Pisabarro A.G."/>
            <person name="Riley R."/>
            <person name="Rosling A."/>
            <person name="Salamov A."/>
            <person name="Schmidt O."/>
            <person name="Schmutz J."/>
            <person name="Skrede I."/>
            <person name="Stenlid J."/>
            <person name="Wiebenga A."/>
            <person name="Xie X."/>
            <person name="Kuees U."/>
            <person name="Hibbett D.S."/>
            <person name="Hoffmeister D."/>
            <person name="Hoegberg N."/>
            <person name="Martin F."/>
            <person name="Grigoriev I.V."/>
            <person name="Watkinson S.C."/>
        </authorList>
    </citation>
    <scope>NUCLEOTIDE SEQUENCE [LARGE SCALE GENOMIC DNA]</scope>
    <source>
        <strain evidence="2">strain S7.3</strain>
    </source>
</reference>
<dbReference type="Proteomes" id="UP000008063">
    <property type="component" value="Unassembled WGS sequence"/>
</dbReference>
<dbReference type="OMA" id="NEEAHYF"/>
<proteinExistence type="predicted"/>
<dbReference type="OrthoDB" id="61113at2759"/>
<accession>F8PUI0</accession>
<dbReference type="CDD" id="cd04301">
    <property type="entry name" value="NAT_SF"/>
    <property type="match status" value="1"/>
</dbReference>
<dbReference type="InParanoid" id="F8PUI0"/>